<dbReference type="GO" id="GO:0005789">
    <property type="term" value="C:endoplasmic reticulum membrane"/>
    <property type="evidence" value="ECO:0007669"/>
    <property type="project" value="UniProtKB-SubCell"/>
</dbReference>
<dbReference type="InterPro" id="IPR017937">
    <property type="entry name" value="Thioredoxin_CS"/>
</dbReference>
<proteinExistence type="predicted"/>
<dbReference type="PROSITE" id="PS00194">
    <property type="entry name" value="THIOREDOXIN_1"/>
    <property type="match status" value="1"/>
</dbReference>
<feature type="chain" id="PRO_5043608191" description="Thioredoxin domain-containing protein" evidence="6">
    <location>
        <begin position="24"/>
        <end position="437"/>
    </location>
</feature>
<evidence type="ECO:0000313" key="9">
    <source>
        <dbReference type="Proteomes" id="UP000827092"/>
    </source>
</evidence>
<dbReference type="PROSITE" id="PS51352">
    <property type="entry name" value="THIOREDOXIN_2"/>
    <property type="match status" value="1"/>
</dbReference>
<reference evidence="8 9" key="1">
    <citation type="journal article" date="2022" name="Nat. Ecol. Evol.">
        <title>A masculinizing supergene underlies an exaggerated male reproductive morph in a spider.</title>
        <authorList>
            <person name="Hendrickx F."/>
            <person name="De Corte Z."/>
            <person name="Sonet G."/>
            <person name="Van Belleghem S.M."/>
            <person name="Kostlbacher S."/>
            <person name="Vangestel C."/>
        </authorList>
    </citation>
    <scope>NUCLEOTIDE SEQUENCE [LARGE SCALE GENOMIC DNA]</scope>
    <source>
        <strain evidence="8">W744_W776</strain>
    </source>
</reference>
<sequence>MRFLPNLYCISIAVICFVGIAESNRVLELSDRFLEVRTNGVWLVMFYAPWCGHCKNLEPIWNQVAQSLVDTEIRVGKIDCTRFTSVAQEFSVGGFPTILFIKGHKTVEYRGDRERTDIVDFARRMNGPAIRHFTNCDEFQSLRKKKKVFFVYIDDSKLERNEPLKDNYSRIAEEFQTVMNFYSAPLNCLSQVEGVALPTMQSAFVCKDGSCFRYEEEMLETHNMSLHDWVNKERFPAFIKFTQGNFHQVMKTKKYLVMAVLEENQIGGLTLKMTEFREVLEAIAVNNKALYHEKFVFGWLGHPDIANSIAMDYLPIPSLIIVNSTNYQHHLPTLDENEKVPSPQKILELLDLVKNNQAVAYGGETLYYRMFRAFHGLSTALSGMYKGNPVLTLVLLGLPIGLFSVICYTTCCTDILEAADEEEETEVPFDERHQKRE</sequence>
<gene>
    <name evidence="8" type="ORF">JTE90_012325</name>
</gene>
<evidence type="ECO:0000256" key="2">
    <source>
        <dbReference type="ARBA" id="ARBA00022692"/>
    </source>
</evidence>
<feature type="signal peptide" evidence="6">
    <location>
        <begin position="1"/>
        <end position="23"/>
    </location>
</feature>
<evidence type="ECO:0000259" key="7">
    <source>
        <dbReference type="PROSITE" id="PS51352"/>
    </source>
</evidence>
<keyword evidence="3" id="KW-1133">Transmembrane helix</keyword>
<evidence type="ECO:0000256" key="5">
    <source>
        <dbReference type="ARBA" id="ARBA00045246"/>
    </source>
</evidence>
<dbReference type="InterPro" id="IPR036249">
    <property type="entry name" value="Thioredoxin-like_sf"/>
</dbReference>
<dbReference type="Pfam" id="PF00085">
    <property type="entry name" value="Thioredoxin"/>
    <property type="match status" value="1"/>
</dbReference>
<organism evidence="8 9">
    <name type="scientific">Oedothorax gibbosus</name>
    <dbReference type="NCBI Taxonomy" id="931172"/>
    <lineage>
        <taxon>Eukaryota</taxon>
        <taxon>Metazoa</taxon>
        <taxon>Ecdysozoa</taxon>
        <taxon>Arthropoda</taxon>
        <taxon>Chelicerata</taxon>
        <taxon>Arachnida</taxon>
        <taxon>Araneae</taxon>
        <taxon>Araneomorphae</taxon>
        <taxon>Entelegynae</taxon>
        <taxon>Araneoidea</taxon>
        <taxon>Linyphiidae</taxon>
        <taxon>Erigoninae</taxon>
        <taxon>Oedothorax</taxon>
    </lineage>
</organism>
<dbReference type="PANTHER" id="PTHR46426">
    <property type="entry name" value="PROTEIN DISULFIDE-ISOMERASE TMX3"/>
    <property type="match status" value="1"/>
</dbReference>
<evidence type="ECO:0000256" key="1">
    <source>
        <dbReference type="ARBA" id="ARBA00004389"/>
    </source>
</evidence>
<evidence type="ECO:0000256" key="4">
    <source>
        <dbReference type="ARBA" id="ARBA00023136"/>
    </source>
</evidence>
<comment type="subcellular location">
    <subcellularLocation>
        <location evidence="1">Endoplasmic reticulum membrane</location>
        <topology evidence="1">Single-pass membrane protein</topology>
    </subcellularLocation>
</comment>
<accession>A0AAV6VLU3</accession>
<keyword evidence="4" id="KW-0472">Membrane</keyword>
<name>A0AAV6VLU3_9ARAC</name>
<feature type="domain" description="Thioredoxin" evidence="7">
    <location>
        <begin position="16"/>
        <end position="127"/>
    </location>
</feature>
<dbReference type="InterPro" id="IPR013766">
    <property type="entry name" value="Thioredoxin_domain"/>
</dbReference>
<dbReference type="EMBL" id="JAFNEN010000069">
    <property type="protein sequence ID" value="KAG8196511.1"/>
    <property type="molecule type" value="Genomic_DNA"/>
</dbReference>
<protein>
    <recommendedName>
        <fullName evidence="7">Thioredoxin domain-containing protein</fullName>
    </recommendedName>
</protein>
<keyword evidence="6" id="KW-0732">Signal</keyword>
<evidence type="ECO:0000313" key="8">
    <source>
        <dbReference type="EMBL" id="KAG8196511.1"/>
    </source>
</evidence>
<comment type="caution">
    <text evidence="8">The sequence shown here is derived from an EMBL/GenBank/DDBJ whole genome shotgun (WGS) entry which is preliminary data.</text>
</comment>
<keyword evidence="2" id="KW-0812">Transmembrane</keyword>
<dbReference type="AlphaFoldDB" id="A0AAV6VLU3"/>
<dbReference type="SUPFAM" id="SSF52833">
    <property type="entry name" value="Thioredoxin-like"/>
    <property type="match status" value="1"/>
</dbReference>
<dbReference type="Pfam" id="PF13848">
    <property type="entry name" value="Thioredoxin_6"/>
    <property type="match status" value="1"/>
</dbReference>
<dbReference type="Gene3D" id="3.40.30.10">
    <property type="entry name" value="Glutaredoxin"/>
    <property type="match status" value="1"/>
</dbReference>
<dbReference type="PANTHER" id="PTHR46426:SF1">
    <property type="entry name" value="PROTEIN DISULFIDE-ISOMERASE TMX3"/>
    <property type="match status" value="1"/>
</dbReference>
<keyword evidence="9" id="KW-1185">Reference proteome</keyword>
<comment type="function">
    <text evidence="5">Probable disulfide isomerase, which participates in the folding of proteins containing disulfide bonds. May act as a dithiol oxidase. Acts as a regulator of endoplasmic reticulum-mitochondria contact sites via its ability to regulate redox signals.</text>
</comment>
<dbReference type="PRINTS" id="PR00421">
    <property type="entry name" value="THIOREDOXIN"/>
</dbReference>
<evidence type="ECO:0000256" key="6">
    <source>
        <dbReference type="SAM" id="SignalP"/>
    </source>
</evidence>
<dbReference type="Proteomes" id="UP000827092">
    <property type="component" value="Unassembled WGS sequence"/>
</dbReference>
<evidence type="ECO:0000256" key="3">
    <source>
        <dbReference type="ARBA" id="ARBA00022989"/>
    </source>
</evidence>
<dbReference type="InterPro" id="IPR052250">
    <property type="entry name" value="PDI_TMX3"/>
</dbReference>